<dbReference type="AlphaFoldDB" id="A0A1L7RCH9"/>
<dbReference type="EMBL" id="LK995515">
    <property type="protein sequence ID" value="CED91621.1"/>
    <property type="molecule type" value="Genomic_DNA"/>
</dbReference>
<organism evidence="3">
    <name type="scientific">Actinomyces succiniciruminis</name>
    <dbReference type="NCBI Taxonomy" id="1522002"/>
    <lineage>
        <taxon>Bacteria</taxon>
        <taxon>Bacillati</taxon>
        <taxon>Actinomycetota</taxon>
        <taxon>Actinomycetes</taxon>
        <taxon>Actinomycetales</taxon>
        <taxon>Actinomycetaceae</taxon>
        <taxon>Actinomyces</taxon>
    </lineage>
</organism>
<dbReference type="InterPro" id="IPR007393">
    <property type="entry name" value="YlxR_dom"/>
</dbReference>
<evidence type="ECO:0000313" key="3">
    <source>
        <dbReference type="EMBL" id="CED91621.1"/>
    </source>
</evidence>
<dbReference type="SUPFAM" id="SSF64376">
    <property type="entry name" value="YlxR-like"/>
    <property type="match status" value="1"/>
</dbReference>
<evidence type="ECO:0000256" key="1">
    <source>
        <dbReference type="SAM" id="MobiDB-lite"/>
    </source>
</evidence>
<sequence>MVKTPHVPERTCIGCRGKAPRAQLLRLTLTDSGELAVDARAVLPGRGAWIHPDPECVNLAERRRAFARALRMSGSPDVAPVRDWIGLHGADHGRAHTPSPTGVGTTDSKGG</sequence>
<feature type="domain" description="YlxR" evidence="2">
    <location>
        <begin position="10"/>
        <end position="78"/>
    </location>
</feature>
<protein>
    <recommendedName>
        <fullName evidence="2">YlxR domain-containing protein</fullName>
    </recommendedName>
</protein>
<dbReference type="Gene3D" id="3.30.1230.10">
    <property type="entry name" value="YlxR-like"/>
    <property type="match status" value="1"/>
</dbReference>
<proteinExistence type="predicted"/>
<dbReference type="PANTHER" id="PTHR34215">
    <property type="entry name" value="BLL0784 PROTEIN"/>
    <property type="match status" value="1"/>
</dbReference>
<dbReference type="PANTHER" id="PTHR34215:SF1">
    <property type="entry name" value="YLXR DOMAIN-CONTAINING PROTEIN"/>
    <property type="match status" value="1"/>
</dbReference>
<name>A0A1L7RCH9_9ACTO</name>
<evidence type="ECO:0000259" key="2">
    <source>
        <dbReference type="Pfam" id="PF04296"/>
    </source>
</evidence>
<reference evidence="3" key="1">
    <citation type="submission" date="2014-07" db="EMBL/GenBank/DDBJ databases">
        <authorList>
            <person name="Zhang J.E."/>
            <person name="Yang H."/>
            <person name="Guo J."/>
            <person name="Deng Z."/>
            <person name="Luo H."/>
            <person name="Luo M."/>
            <person name="Zhao B."/>
        </authorList>
    </citation>
    <scope>NUCLEOTIDE SEQUENCE</scope>
    <source>
        <strain evidence="3">AM4</strain>
    </source>
</reference>
<feature type="region of interest" description="Disordered" evidence="1">
    <location>
        <begin position="88"/>
        <end position="111"/>
    </location>
</feature>
<dbReference type="InterPro" id="IPR037465">
    <property type="entry name" value="YlxR"/>
</dbReference>
<dbReference type="InterPro" id="IPR035931">
    <property type="entry name" value="YlxR-like_sf"/>
</dbReference>
<dbReference type="Pfam" id="PF04296">
    <property type="entry name" value="YlxR"/>
    <property type="match status" value="1"/>
</dbReference>
<feature type="compositionally biased region" description="Polar residues" evidence="1">
    <location>
        <begin position="98"/>
        <end position="111"/>
    </location>
</feature>
<gene>
    <name evidence="3" type="ORF">AAM4_1789</name>
</gene>
<accession>A0A1L7RCH9</accession>